<evidence type="ECO:0000313" key="3">
    <source>
        <dbReference type="Proteomes" id="UP000499080"/>
    </source>
</evidence>
<organism evidence="2 3">
    <name type="scientific">Araneus ventricosus</name>
    <name type="common">Orbweaver spider</name>
    <name type="synonym">Epeira ventricosa</name>
    <dbReference type="NCBI Taxonomy" id="182803"/>
    <lineage>
        <taxon>Eukaryota</taxon>
        <taxon>Metazoa</taxon>
        <taxon>Ecdysozoa</taxon>
        <taxon>Arthropoda</taxon>
        <taxon>Chelicerata</taxon>
        <taxon>Arachnida</taxon>
        <taxon>Araneae</taxon>
        <taxon>Araneomorphae</taxon>
        <taxon>Entelegynae</taxon>
        <taxon>Araneoidea</taxon>
        <taxon>Araneidae</taxon>
        <taxon>Araneus</taxon>
    </lineage>
</organism>
<protein>
    <submittedName>
        <fullName evidence="2">Uncharacterized protein</fullName>
    </submittedName>
</protein>
<feature type="non-terminal residue" evidence="2">
    <location>
        <position position="1"/>
    </location>
</feature>
<sequence length="82" mass="9201">FHSNSVYNSRTIDYEEKTAQKQERKKKTNPMLDLSGDKNPTTIRSEVRALLSANPVRSSTTLQAAKTRQKKVLIVLNALVGD</sequence>
<gene>
    <name evidence="2" type="ORF">AVEN_17455_1</name>
</gene>
<feature type="compositionally biased region" description="Basic and acidic residues" evidence="1">
    <location>
        <begin position="12"/>
        <end position="22"/>
    </location>
</feature>
<dbReference type="AlphaFoldDB" id="A0A4Y2WV99"/>
<name>A0A4Y2WV99_ARAVE</name>
<comment type="caution">
    <text evidence="2">The sequence shown here is derived from an EMBL/GenBank/DDBJ whole genome shotgun (WGS) entry which is preliminary data.</text>
</comment>
<reference evidence="2 3" key="1">
    <citation type="journal article" date="2019" name="Sci. Rep.">
        <title>Orb-weaving spider Araneus ventricosus genome elucidates the spidroin gene catalogue.</title>
        <authorList>
            <person name="Kono N."/>
            <person name="Nakamura H."/>
            <person name="Ohtoshi R."/>
            <person name="Moran D.A.P."/>
            <person name="Shinohara A."/>
            <person name="Yoshida Y."/>
            <person name="Fujiwara M."/>
            <person name="Mori M."/>
            <person name="Tomita M."/>
            <person name="Arakawa K."/>
        </authorList>
    </citation>
    <scope>NUCLEOTIDE SEQUENCE [LARGE SCALE GENOMIC DNA]</scope>
</reference>
<proteinExistence type="predicted"/>
<dbReference type="Proteomes" id="UP000499080">
    <property type="component" value="Unassembled WGS sequence"/>
</dbReference>
<feature type="region of interest" description="Disordered" evidence="1">
    <location>
        <begin position="1"/>
        <end position="40"/>
    </location>
</feature>
<evidence type="ECO:0000256" key="1">
    <source>
        <dbReference type="SAM" id="MobiDB-lite"/>
    </source>
</evidence>
<feature type="compositionally biased region" description="Polar residues" evidence="1">
    <location>
        <begin position="1"/>
        <end position="11"/>
    </location>
</feature>
<dbReference type="EMBL" id="BGPR01065793">
    <property type="protein sequence ID" value="GBO40544.1"/>
    <property type="molecule type" value="Genomic_DNA"/>
</dbReference>
<evidence type="ECO:0000313" key="2">
    <source>
        <dbReference type="EMBL" id="GBO40544.1"/>
    </source>
</evidence>
<keyword evidence="3" id="KW-1185">Reference proteome</keyword>
<accession>A0A4Y2WV99</accession>